<sequence length="490" mass="49816">MADYSKTSMADMLGEIQATDAGTWQSAGETWGSMAGAIKSTQENLDFAWNNTQQFRDSEVFSSINTNVTQSRQSADEWRTFAEQVGNQLTNISGTIVATRQIVEGLAPPYAQAETRKATASEQADRDAAQRDMDDIRAQAANVMGVLSGLMLQAFDRVTFPHAKYGGPMTPKPTQEQPGDHNGNPSAKADGGGGPTPGDAAPGATPGDVPGEKPAANPETPKEAKDPWDEAGKAIDVIGKGIDLTGKVPENLDKWLTLAQHAKDLTGGSTTTAPDPSSLLPKGYPSDQPALAGGVTTTPPTFNPSHFTPPDGGSGLGGAGLGGAGLGGSGLSSIGVPFGGGGGGGATLPTTGAGGSDRAAASSQRSATTAGGVGAEPTLAGKPSSSTGSQQSSSPTYPPMNGAGAGAGAAGAGARADIRSGAAPNRQGFTVPKESSASERLSRQGVQSELQGRTNGEQRTPSGAPPLRKRRAAKRTQRTEEVLDDELWKL</sequence>
<feature type="compositionally biased region" description="Basic and acidic residues" evidence="1">
    <location>
        <begin position="477"/>
        <end position="490"/>
    </location>
</feature>
<name>A0ABN2EIX8_9ACTN</name>
<gene>
    <name evidence="2" type="ORF">GCM10009804_75000</name>
</gene>
<evidence type="ECO:0000256" key="1">
    <source>
        <dbReference type="SAM" id="MobiDB-lite"/>
    </source>
</evidence>
<reference evidence="2 3" key="1">
    <citation type="journal article" date="2019" name="Int. J. Syst. Evol. Microbiol.">
        <title>The Global Catalogue of Microorganisms (GCM) 10K type strain sequencing project: providing services to taxonomists for standard genome sequencing and annotation.</title>
        <authorList>
            <consortium name="The Broad Institute Genomics Platform"/>
            <consortium name="The Broad Institute Genome Sequencing Center for Infectious Disease"/>
            <person name="Wu L."/>
            <person name="Ma J."/>
        </authorList>
    </citation>
    <scope>NUCLEOTIDE SEQUENCE [LARGE SCALE GENOMIC DNA]</scope>
    <source>
        <strain evidence="2 3">JCM 15572</strain>
    </source>
</reference>
<comment type="caution">
    <text evidence="2">The sequence shown here is derived from an EMBL/GenBank/DDBJ whole genome shotgun (WGS) entry which is preliminary data.</text>
</comment>
<feature type="compositionally biased region" description="Polar residues" evidence="1">
    <location>
        <begin position="295"/>
        <end position="306"/>
    </location>
</feature>
<organism evidence="2 3">
    <name type="scientific">Kribbella hippodromi</name>
    <dbReference type="NCBI Taxonomy" id="434347"/>
    <lineage>
        <taxon>Bacteria</taxon>
        <taxon>Bacillati</taxon>
        <taxon>Actinomycetota</taxon>
        <taxon>Actinomycetes</taxon>
        <taxon>Propionibacteriales</taxon>
        <taxon>Kribbellaceae</taxon>
        <taxon>Kribbella</taxon>
    </lineage>
</organism>
<keyword evidence="3" id="KW-1185">Reference proteome</keyword>
<protein>
    <recommendedName>
        <fullName evidence="4">PPE family protein</fullName>
    </recommendedName>
</protein>
<evidence type="ECO:0008006" key="4">
    <source>
        <dbReference type="Google" id="ProtNLM"/>
    </source>
</evidence>
<evidence type="ECO:0000313" key="2">
    <source>
        <dbReference type="EMBL" id="GAA1608113.1"/>
    </source>
</evidence>
<accession>A0ABN2EIX8</accession>
<dbReference type="EMBL" id="BAAAPH010000045">
    <property type="protein sequence ID" value="GAA1608113.1"/>
    <property type="molecule type" value="Genomic_DNA"/>
</dbReference>
<feature type="compositionally biased region" description="Basic residues" evidence="1">
    <location>
        <begin position="467"/>
        <end position="476"/>
    </location>
</feature>
<feature type="compositionally biased region" description="Basic and acidic residues" evidence="1">
    <location>
        <begin position="220"/>
        <end position="229"/>
    </location>
</feature>
<feature type="compositionally biased region" description="Gly residues" evidence="1">
    <location>
        <begin position="312"/>
        <end position="330"/>
    </location>
</feature>
<feature type="compositionally biased region" description="Low complexity" evidence="1">
    <location>
        <begin position="347"/>
        <end position="370"/>
    </location>
</feature>
<feature type="compositionally biased region" description="Low complexity" evidence="1">
    <location>
        <begin position="197"/>
        <end position="209"/>
    </location>
</feature>
<feature type="region of interest" description="Disordered" evidence="1">
    <location>
        <begin position="265"/>
        <end position="490"/>
    </location>
</feature>
<dbReference type="RefSeq" id="WP_344241640.1">
    <property type="nucleotide sequence ID" value="NZ_BAAAPH010000045.1"/>
</dbReference>
<feature type="compositionally biased region" description="Low complexity" evidence="1">
    <location>
        <begin position="383"/>
        <end position="395"/>
    </location>
</feature>
<feature type="compositionally biased region" description="Gly residues" evidence="1">
    <location>
        <begin position="337"/>
        <end position="346"/>
    </location>
</feature>
<feature type="compositionally biased region" description="Polar residues" evidence="1">
    <location>
        <begin position="443"/>
        <end position="461"/>
    </location>
</feature>
<evidence type="ECO:0000313" key="3">
    <source>
        <dbReference type="Proteomes" id="UP001501705"/>
    </source>
</evidence>
<dbReference type="Proteomes" id="UP001501705">
    <property type="component" value="Unassembled WGS sequence"/>
</dbReference>
<feature type="compositionally biased region" description="Low complexity" evidence="1">
    <location>
        <begin position="412"/>
        <end position="423"/>
    </location>
</feature>
<feature type="region of interest" description="Disordered" evidence="1">
    <location>
        <begin position="163"/>
        <end position="229"/>
    </location>
</feature>
<proteinExistence type="predicted"/>